<accession>A0A1Y2T1I2</accession>
<organism evidence="2 3">
    <name type="scientific">Alloscardovia macacae</name>
    <dbReference type="NCBI Taxonomy" id="1160091"/>
    <lineage>
        <taxon>Bacteria</taxon>
        <taxon>Bacillati</taxon>
        <taxon>Actinomycetota</taxon>
        <taxon>Actinomycetes</taxon>
        <taxon>Bifidobacteriales</taxon>
        <taxon>Bifidobacteriaceae</taxon>
        <taxon>Alloscardovia</taxon>
    </lineage>
</organism>
<dbReference type="EMBL" id="NEKC01000009">
    <property type="protein sequence ID" value="OTA29000.1"/>
    <property type="molecule type" value="Genomic_DNA"/>
</dbReference>
<dbReference type="PROSITE" id="PS51257">
    <property type="entry name" value="PROKAR_LIPOPROTEIN"/>
    <property type="match status" value="1"/>
</dbReference>
<proteinExistence type="predicted"/>
<gene>
    <name evidence="2" type="ORF">B9T39_04885</name>
</gene>
<dbReference type="AlphaFoldDB" id="A0A1Y2T1I2"/>
<evidence type="ECO:0000313" key="2">
    <source>
        <dbReference type="EMBL" id="OTA29000.1"/>
    </source>
</evidence>
<comment type="caution">
    <text evidence="2">The sequence shown here is derived from an EMBL/GenBank/DDBJ whole genome shotgun (WGS) entry which is preliminary data.</text>
</comment>
<dbReference type="Proteomes" id="UP000243540">
    <property type="component" value="Unassembled WGS sequence"/>
</dbReference>
<evidence type="ECO:0000313" key="3">
    <source>
        <dbReference type="Proteomes" id="UP000243540"/>
    </source>
</evidence>
<evidence type="ECO:0000256" key="1">
    <source>
        <dbReference type="SAM" id="MobiDB-lite"/>
    </source>
</evidence>
<sequence>MSQRRVRTSLPSAILVCLFITGFSGCGIIRQSEGTRPTFSVASVRAILRSEPEYDYVTDTELASGVISGNGSLPLAPTGPGQKYVVALFCRNSTGPVSVGLTSAHRAPHTMFRLESCSTDTRDIGGTVSAPTGLYPDATELTIAAADGTEVAAVAYSTIDGDNPPPAPTYPDEEDTSPRDEAGSPTAKEVAYVSPSSRPQLGACSERGVQESISHVRQTFLQSSLSKRWIAPGHTYFLTQSIPLTARATLSEDAQNDARFLHYAHKELNAHLDVSERLGSESIREKVSWTNPTDEMKWVQLGLNGYELDYTRFTVTSGCRITNEVHHHATLPTPEPWLHHN</sequence>
<dbReference type="STRING" id="1160091.B9T39_04885"/>
<feature type="region of interest" description="Disordered" evidence="1">
    <location>
        <begin position="158"/>
        <end position="199"/>
    </location>
</feature>
<dbReference type="RefSeq" id="WP_086106702.1">
    <property type="nucleotide sequence ID" value="NZ_NEKC01000009.1"/>
</dbReference>
<protein>
    <recommendedName>
        <fullName evidence="4">Lipoprotein</fullName>
    </recommendedName>
</protein>
<reference evidence="2 3" key="1">
    <citation type="submission" date="2017-04" db="EMBL/GenBank/DDBJ databases">
        <title>Draft genome sequences of Alloscardovia macacae UMA81211 and UMA81212 isolated from the feces of a rhesus macaque (Macaca mulatta).</title>
        <authorList>
            <person name="Albert K."/>
            <person name="Sela D.A."/>
        </authorList>
    </citation>
    <scope>NUCLEOTIDE SEQUENCE [LARGE SCALE GENOMIC DNA]</scope>
    <source>
        <strain evidence="2 3">UMA81212</strain>
    </source>
</reference>
<name>A0A1Y2T1I2_9BIFI</name>
<evidence type="ECO:0008006" key="4">
    <source>
        <dbReference type="Google" id="ProtNLM"/>
    </source>
</evidence>